<feature type="non-terminal residue" evidence="1">
    <location>
        <position position="70"/>
    </location>
</feature>
<sequence>MLTPQSTTPISEISTSLPHTDIFLMYIYATQLQEHWHFLRIHIPVWWVMNLLGCPPLALFHLFQSPIFPL</sequence>
<evidence type="ECO:0000313" key="2">
    <source>
        <dbReference type="Proteomes" id="UP000234681"/>
    </source>
</evidence>
<evidence type="ECO:0000313" key="1">
    <source>
        <dbReference type="EMBL" id="EDL83192.1"/>
    </source>
</evidence>
<dbReference type="EMBL" id="CH474102">
    <property type="protein sequence ID" value="EDL83192.1"/>
    <property type="molecule type" value="Genomic_DNA"/>
</dbReference>
<gene>
    <name evidence="1" type="ORF">rCG_32052</name>
</gene>
<proteinExistence type="predicted"/>
<organism evidence="1 2">
    <name type="scientific">Rattus norvegicus</name>
    <name type="common">Rat</name>
    <dbReference type="NCBI Taxonomy" id="10116"/>
    <lineage>
        <taxon>Eukaryota</taxon>
        <taxon>Metazoa</taxon>
        <taxon>Chordata</taxon>
        <taxon>Craniata</taxon>
        <taxon>Vertebrata</taxon>
        <taxon>Euteleostomi</taxon>
        <taxon>Mammalia</taxon>
        <taxon>Eutheria</taxon>
        <taxon>Euarchontoglires</taxon>
        <taxon>Glires</taxon>
        <taxon>Rodentia</taxon>
        <taxon>Myomorpha</taxon>
        <taxon>Muroidea</taxon>
        <taxon>Muridae</taxon>
        <taxon>Murinae</taxon>
        <taxon>Rattus</taxon>
    </lineage>
</organism>
<protein>
    <submittedName>
        <fullName evidence="1">RCG32052, isoform CRA_b</fullName>
    </submittedName>
</protein>
<dbReference type="AlphaFoldDB" id="A6KS61"/>
<name>A6KS61_RAT</name>
<dbReference type="Proteomes" id="UP000234681">
    <property type="component" value="Chromosome 1"/>
</dbReference>
<reference evidence="1 2" key="1">
    <citation type="submission" date="2005-09" db="EMBL/GenBank/DDBJ databases">
        <authorList>
            <person name="Mural R.J."/>
            <person name="Li P.W."/>
            <person name="Adams M.D."/>
            <person name="Amanatides P.G."/>
            <person name="Baden-Tillson H."/>
            <person name="Barnstead M."/>
            <person name="Chin S.H."/>
            <person name="Dew I."/>
            <person name="Evans C.A."/>
            <person name="Ferriera S."/>
            <person name="Flanigan M."/>
            <person name="Fosler C."/>
            <person name="Glodek A."/>
            <person name="Gu Z."/>
            <person name="Holt R.A."/>
            <person name="Jennings D."/>
            <person name="Kraft C.L."/>
            <person name="Lu F."/>
            <person name="Nguyen T."/>
            <person name="Nusskern D.R."/>
            <person name="Pfannkoch C.M."/>
            <person name="Sitter C."/>
            <person name="Sutton G.G."/>
            <person name="Venter J.C."/>
            <person name="Wang Z."/>
            <person name="Woodage T."/>
            <person name="Zheng X.H."/>
            <person name="Zhong F."/>
        </authorList>
    </citation>
    <scope>NUCLEOTIDE SEQUENCE [LARGE SCALE GENOMIC DNA]</scope>
    <source>
        <strain>BN</strain>
        <strain evidence="2">Sprague-Dawley</strain>
    </source>
</reference>
<accession>A6KS61</accession>